<gene>
    <name evidence="2" type="ORF">CYCCA115_LOCUS14482</name>
</gene>
<dbReference type="AlphaFoldDB" id="A0AAD2JIG6"/>
<dbReference type="PROSITE" id="PS51257">
    <property type="entry name" value="PROKAR_LIPOPROTEIN"/>
    <property type="match status" value="1"/>
</dbReference>
<dbReference type="Proteomes" id="UP001295423">
    <property type="component" value="Unassembled WGS sequence"/>
</dbReference>
<evidence type="ECO:0000313" key="2">
    <source>
        <dbReference type="EMBL" id="CAJ1953885.1"/>
    </source>
</evidence>
<evidence type="ECO:0000313" key="3">
    <source>
        <dbReference type="Proteomes" id="UP001295423"/>
    </source>
</evidence>
<feature type="signal peptide" evidence="1">
    <location>
        <begin position="1"/>
        <end position="23"/>
    </location>
</feature>
<keyword evidence="3" id="KW-1185">Reference proteome</keyword>
<sequence>MGTRHAILALVVAIFATSCLVCADDSTVSYYMLGVSGGLQDGYPHRKNLDYTNPETGETVKAILLGKVFVRGYKSYMDVMESEWRQYVPDSEGKPLINPDVFATGCHEHANEHFIYLVDKRQLITALMEEPRFLSITPDTGLVEIEHSSPLIQQIAWHEIRQGGFTDMKRIAFPLVTSVWFQPTAHFPSPIVKEIDGAQVTNFPESLALFANASDADRLEYIAAHDECLLKAKPSVADCDMTTHPSYKRYWNSVVKAIRKAETNREELSAESNPTIKPMWQCEKYVRFGTSSQMARLNYEFTRDGFREVLESLPAVDGKKYDVDFSDGKIMTAKGAAGLTMEL</sequence>
<organism evidence="2 3">
    <name type="scientific">Cylindrotheca closterium</name>
    <dbReference type="NCBI Taxonomy" id="2856"/>
    <lineage>
        <taxon>Eukaryota</taxon>
        <taxon>Sar</taxon>
        <taxon>Stramenopiles</taxon>
        <taxon>Ochrophyta</taxon>
        <taxon>Bacillariophyta</taxon>
        <taxon>Bacillariophyceae</taxon>
        <taxon>Bacillariophycidae</taxon>
        <taxon>Bacillariales</taxon>
        <taxon>Bacillariaceae</taxon>
        <taxon>Cylindrotheca</taxon>
    </lineage>
</organism>
<dbReference type="EMBL" id="CAKOGP040001847">
    <property type="protein sequence ID" value="CAJ1953885.1"/>
    <property type="molecule type" value="Genomic_DNA"/>
</dbReference>
<proteinExistence type="predicted"/>
<comment type="caution">
    <text evidence="2">The sequence shown here is derived from an EMBL/GenBank/DDBJ whole genome shotgun (WGS) entry which is preliminary data.</text>
</comment>
<keyword evidence="1" id="KW-0732">Signal</keyword>
<feature type="chain" id="PRO_5041938674" evidence="1">
    <location>
        <begin position="24"/>
        <end position="343"/>
    </location>
</feature>
<name>A0AAD2JIG6_9STRA</name>
<evidence type="ECO:0000256" key="1">
    <source>
        <dbReference type="SAM" id="SignalP"/>
    </source>
</evidence>
<protein>
    <submittedName>
        <fullName evidence="2">Uncharacterized protein</fullName>
    </submittedName>
</protein>
<accession>A0AAD2JIG6</accession>
<reference evidence="2" key="1">
    <citation type="submission" date="2023-08" db="EMBL/GenBank/DDBJ databases">
        <authorList>
            <person name="Audoor S."/>
            <person name="Bilcke G."/>
        </authorList>
    </citation>
    <scope>NUCLEOTIDE SEQUENCE</scope>
</reference>